<proteinExistence type="inferred from homology"/>
<reference evidence="13" key="1">
    <citation type="submission" date="2025-08" db="UniProtKB">
        <authorList>
            <consortium name="Ensembl"/>
        </authorList>
    </citation>
    <scope>IDENTIFICATION</scope>
</reference>
<reference evidence="13" key="2">
    <citation type="submission" date="2025-09" db="UniProtKB">
        <authorList>
            <consortium name="Ensembl"/>
        </authorList>
    </citation>
    <scope>IDENTIFICATION</scope>
</reference>
<evidence type="ECO:0000256" key="8">
    <source>
        <dbReference type="ARBA" id="ARBA00023125"/>
    </source>
</evidence>
<dbReference type="AlphaFoldDB" id="A0A3B3BS94"/>
<keyword evidence="7" id="KW-0805">Transcription regulation</keyword>
<feature type="domain" description="C2H2-type" evidence="12">
    <location>
        <begin position="64"/>
        <end position="91"/>
    </location>
</feature>
<dbReference type="PROSITE" id="PS50157">
    <property type="entry name" value="ZINC_FINGER_C2H2_2"/>
    <property type="match status" value="3"/>
</dbReference>
<evidence type="ECO:0000313" key="13">
    <source>
        <dbReference type="Ensembl" id="ENSOMEP00000008194.1"/>
    </source>
</evidence>
<dbReference type="GO" id="GO:0005667">
    <property type="term" value="C:transcription regulator complex"/>
    <property type="evidence" value="ECO:0007669"/>
    <property type="project" value="TreeGrafter"/>
</dbReference>
<evidence type="ECO:0000256" key="11">
    <source>
        <dbReference type="PROSITE-ProRule" id="PRU00042"/>
    </source>
</evidence>
<evidence type="ECO:0000313" key="14">
    <source>
        <dbReference type="Proteomes" id="UP000261560"/>
    </source>
</evidence>
<dbReference type="SUPFAM" id="SSF57667">
    <property type="entry name" value="beta-beta-alpha zinc fingers"/>
    <property type="match status" value="2"/>
</dbReference>
<evidence type="ECO:0000259" key="12">
    <source>
        <dbReference type="PROSITE" id="PS50157"/>
    </source>
</evidence>
<dbReference type="Proteomes" id="UP000261560">
    <property type="component" value="Unplaced"/>
</dbReference>
<comment type="similarity">
    <text evidence="2">Belongs to the krueppel C2H2-type zinc-finger protein family.</text>
</comment>
<dbReference type="PROSITE" id="PS00028">
    <property type="entry name" value="ZINC_FINGER_C2H2_1"/>
    <property type="match status" value="2"/>
</dbReference>
<protein>
    <recommendedName>
        <fullName evidence="12">C2H2-type domain-containing protein</fullName>
    </recommendedName>
</protein>
<evidence type="ECO:0000256" key="1">
    <source>
        <dbReference type="ARBA" id="ARBA00004123"/>
    </source>
</evidence>
<evidence type="ECO:0000256" key="4">
    <source>
        <dbReference type="ARBA" id="ARBA00022737"/>
    </source>
</evidence>
<dbReference type="PANTHER" id="PTHR14003:SF23">
    <property type="entry name" value="ZINC FINGER PROTEIN 143"/>
    <property type="match status" value="1"/>
</dbReference>
<dbReference type="Pfam" id="PF00096">
    <property type="entry name" value="zf-C2H2"/>
    <property type="match status" value="3"/>
</dbReference>
<keyword evidence="8" id="KW-0238">DNA-binding</keyword>
<dbReference type="FunFam" id="3.30.160.60:FF:000628">
    <property type="entry name" value="zinc finger protein 768"/>
    <property type="match status" value="1"/>
</dbReference>
<dbReference type="GO" id="GO:0000981">
    <property type="term" value="F:DNA-binding transcription factor activity, RNA polymerase II-specific"/>
    <property type="evidence" value="ECO:0007669"/>
    <property type="project" value="TreeGrafter"/>
</dbReference>
<evidence type="ECO:0000256" key="10">
    <source>
        <dbReference type="ARBA" id="ARBA00023242"/>
    </source>
</evidence>
<keyword evidence="3" id="KW-0479">Metal-binding</keyword>
<keyword evidence="14" id="KW-1185">Reference proteome</keyword>
<dbReference type="STRING" id="30732.ENSOMEP00000008194"/>
<dbReference type="OMA" id="SNETHRG"/>
<dbReference type="GO" id="GO:0000122">
    <property type="term" value="P:negative regulation of transcription by RNA polymerase II"/>
    <property type="evidence" value="ECO:0007669"/>
    <property type="project" value="UniProtKB-ARBA"/>
</dbReference>
<dbReference type="InterPro" id="IPR036236">
    <property type="entry name" value="Znf_C2H2_sf"/>
</dbReference>
<feature type="domain" description="C2H2-type" evidence="12">
    <location>
        <begin position="36"/>
        <end position="63"/>
    </location>
</feature>
<dbReference type="PaxDb" id="30732-ENSOMEP00000008194"/>
<dbReference type="FunFam" id="3.30.160.60:FF:000709">
    <property type="entry name" value="GDNF-inducible zinc finger protein 1"/>
    <property type="match status" value="1"/>
</dbReference>
<evidence type="ECO:0000256" key="6">
    <source>
        <dbReference type="ARBA" id="ARBA00022833"/>
    </source>
</evidence>
<dbReference type="FunFam" id="3.30.160.60:FF:002343">
    <property type="entry name" value="Zinc finger protein 33A"/>
    <property type="match status" value="1"/>
</dbReference>
<evidence type="ECO:0000256" key="9">
    <source>
        <dbReference type="ARBA" id="ARBA00023163"/>
    </source>
</evidence>
<keyword evidence="10" id="KW-0539">Nucleus</keyword>
<evidence type="ECO:0000256" key="2">
    <source>
        <dbReference type="ARBA" id="ARBA00006991"/>
    </source>
</evidence>
<evidence type="ECO:0000256" key="5">
    <source>
        <dbReference type="ARBA" id="ARBA00022771"/>
    </source>
</evidence>
<organism evidence="13 14">
    <name type="scientific">Oryzias melastigma</name>
    <name type="common">Marine medaka</name>
    <dbReference type="NCBI Taxonomy" id="30732"/>
    <lineage>
        <taxon>Eukaryota</taxon>
        <taxon>Metazoa</taxon>
        <taxon>Chordata</taxon>
        <taxon>Craniata</taxon>
        <taxon>Vertebrata</taxon>
        <taxon>Euteleostomi</taxon>
        <taxon>Actinopterygii</taxon>
        <taxon>Neopterygii</taxon>
        <taxon>Teleostei</taxon>
        <taxon>Neoteleostei</taxon>
        <taxon>Acanthomorphata</taxon>
        <taxon>Ovalentaria</taxon>
        <taxon>Atherinomorphae</taxon>
        <taxon>Beloniformes</taxon>
        <taxon>Adrianichthyidae</taxon>
        <taxon>Oryziinae</taxon>
        <taxon>Oryzias</taxon>
    </lineage>
</organism>
<keyword evidence="9" id="KW-0804">Transcription</keyword>
<evidence type="ECO:0000256" key="3">
    <source>
        <dbReference type="ARBA" id="ARBA00022723"/>
    </source>
</evidence>
<dbReference type="GO" id="GO:0000978">
    <property type="term" value="F:RNA polymerase II cis-regulatory region sequence-specific DNA binding"/>
    <property type="evidence" value="ECO:0007669"/>
    <property type="project" value="TreeGrafter"/>
</dbReference>
<dbReference type="GO" id="GO:0031519">
    <property type="term" value="C:PcG protein complex"/>
    <property type="evidence" value="ECO:0007669"/>
    <property type="project" value="TreeGrafter"/>
</dbReference>
<dbReference type="SMART" id="SM00355">
    <property type="entry name" value="ZnF_C2H2"/>
    <property type="match status" value="3"/>
</dbReference>
<comment type="subcellular location">
    <subcellularLocation>
        <location evidence="1">Nucleus</location>
    </subcellularLocation>
</comment>
<dbReference type="PANTHER" id="PTHR14003">
    <property type="entry name" value="TRANSCRIPTIONAL REPRESSOR PROTEIN YY"/>
    <property type="match status" value="1"/>
</dbReference>
<dbReference type="Gene3D" id="3.30.160.60">
    <property type="entry name" value="Classic Zinc Finger"/>
    <property type="match status" value="3"/>
</dbReference>
<sequence>MFEKYSQVNIGECDKGFSQRSHLKVHIRTHTGERPFLCKECDKSFSNNSGLIMHVRTHTGEKPFLCKNCDKTFSCSSHLKTHLRIHTGEKEKPFSFNPSAIFKMIPPLY</sequence>
<keyword evidence="6" id="KW-0862">Zinc</keyword>
<keyword evidence="4" id="KW-0677">Repeat</keyword>
<dbReference type="GO" id="GO:0000785">
    <property type="term" value="C:chromatin"/>
    <property type="evidence" value="ECO:0007669"/>
    <property type="project" value="TreeGrafter"/>
</dbReference>
<dbReference type="InterPro" id="IPR013087">
    <property type="entry name" value="Znf_C2H2_type"/>
</dbReference>
<dbReference type="GO" id="GO:0008270">
    <property type="term" value="F:zinc ion binding"/>
    <property type="evidence" value="ECO:0007669"/>
    <property type="project" value="UniProtKB-KW"/>
</dbReference>
<dbReference type="GeneTree" id="ENSGT01150000286977"/>
<keyword evidence="5 11" id="KW-0863">Zinc-finger</keyword>
<dbReference type="Ensembl" id="ENSOMET00000002852.1">
    <property type="protein sequence ID" value="ENSOMEP00000008194.1"/>
    <property type="gene ID" value="ENSOMEG00000000236.1"/>
</dbReference>
<name>A0A3B3BS94_ORYME</name>
<feature type="domain" description="C2H2-type" evidence="12">
    <location>
        <begin position="5"/>
        <end position="35"/>
    </location>
</feature>
<evidence type="ECO:0000256" key="7">
    <source>
        <dbReference type="ARBA" id="ARBA00023015"/>
    </source>
</evidence>
<accession>A0A3B3BS94</accession>